<evidence type="ECO:0000313" key="1">
    <source>
        <dbReference type="EMBL" id="UZW76625.1"/>
    </source>
</evidence>
<dbReference type="Pfam" id="PF20227">
    <property type="entry name" value="DUF6586"/>
    <property type="match status" value="1"/>
</dbReference>
<evidence type="ECO:0000313" key="2">
    <source>
        <dbReference type="Proteomes" id="UP001164472"/>
    </source>
</evidence>
<sequence length="169" mass="19267">MTNRWRTYTTEKLFLADIQLKAWQRCQTDSPNDFKPLEESHKQAFILLLAAAWEGFLNELAEYHQQTSGSISSLEQLLSAVGSEIPEVEYLVELNKVNGSWISDLLQANSLTRMPANREAANSTFNLADNALIATSETKQPVDSFESLSRIWEEFKGYLDGVRSRMSEW</sequence>
<dbReference type="KEGG" id="asem:NNL22_08595"/>
<reference evidence="1" key="1">
    <citation type="submission" date="2022-07" db="EMBL/GenBank/DDBJ databases">
        <title>Alkalimarinus sp. nov., isolated from gut of a Alitta virens.</title>
        <authorList>
            <person name="Yang A.I."/>
            <person name="Shin N.-R."/>
        </authorList>
    </citation>
    <scope>NUCLEOTIDE SEQUENCE</scope>
    <source>
        <strain evidence="1">FA028</strain>
    </source>
</reference>
<accession>A0A9E8KRP3</accession>
<proteinExistence type="predicted"/>
<dbReference type="EMBL" id="CP101527">
    <property type="protein sequence ID" value="UZW76625.1"/>
    <property type="molecule type" value="Genomic_DNA"/>
</dbReference>
<dbReference type="Proteomes" id="UP001164472">
    <property type="component" value="Chromosome"/>
</dbReference>
<organism evidence="1 2">
    <name type="scientific">Alkalimarinus sediminis</name>
    <dbReference type="NCBI Taxonomy" id="1632866"/>
    <lineage>
        <taxon>Bacteria</taxon>
        <taxon>Pseudomonadati</taxon>
        <taxon>Pseudomonadota</taxon>
        <taxon>Gammaproteobacteria</taxon>
        <taxon>Alteromonadales</taxon>
        <taxon>Alteromonadaceae</taxon>
        <taxon>Alkalimarinus</taxon>
    </lineage>
</organism>
<dbReference type="AlphaFoldDB" id="A0A9E8KRP3"/>
<keyword evidence="2" id="KW-1185">Reference proteome</keyword>
<dbReference type="InterPro" id="IPR046493">
    <property type="entry name" value="DUF6586"/>
</dbReference>
<protein>
    <submittedName>
        <fullName evidence="1">Uncharacterized protein</fullName>
    </submittedName>
</protein>
<gene>
    <name evidence="1" type="ORF">NNL22_08595</name>
</gene>
<dbReference type="RefSeq" id="WP_251812435.1">
    <property type="nucleotide sequence ID" value="NZ_CP101527.1"/>
</dbReference>
<name>A0A9E8KRP3_9ALTE</name>